<sequence length="69" mass="7484">MAADCERAFSSGKLALTNQRLAMSPAVLEEIELLKNWIKNKAVLLTAGDFGKSWAYDEASDEAGDDGHL</sequence>
<evidence type="ECO:0008006" key="3">
    <source>
        <dbReference type="Google" id="ProtNLM"/>
    </source>
</evidence>
<dbReference type="InterPro" id="IPR012337">
    <property type="entry name" value="RNaseH-like_sf"/>
</dbReference>
<dbReference type="Proteomes" id="UP000717696">
    <property type="component" value="Unassembled WGS sequence"/>
</dbReference>
<organism evidence="1 2">
    <name type="scientific">Dactylonectria estremocensis</name>
    <dbReference type="NCBI Taxonomy" id="1079267"/>
    <lineage>
        <taxon>Eukaryota</taxon>
        <taxon>Fungi</taxon>
        <taxon>Dikarya</taxon>
        <taxon>Ascomycota</taxon>
        <taxon>Pezizomycotina</taxon>
        <taxon>Sordariomycetes</taxon>
        <taxon>Hypocreomycetidae</taxon>
        <taxon>Hypocreales</taxon>
        <taxon>Nectriaceae</taxon>
        <taxon>Dactylonectria</taxon>
    </lineage>
</organism>
<proteinExistence type="predicted"/>
<dbReference type="EMBL" id="JAGMUU010000024">
    <property type="protein sequence ID" value="KAH7125004.1"/>
    <property type="molecule type" value="Genomic_DNA"/>
</dbReference>
<accession>A0A9P9DS96</accession>
<evidence type="ECO:0000313" key="2">
    <source>
        <dbReference type="Proteomes" id="UP000717696"/>
    </source>
</evidence>
<name>A0A9P9DS96_9HYPO</name>
<protein>
    <recommendedName>
        <fullName evidence="3">HAT C-terminal dimerisation domain-containing protein</fullName>
    </recommendedName>
</protein>
<reference evidence="1" key="1">
    <citation type="journal article" date="2021" name="Nat. Commun.">
        <title>Genetic determinants of endophytism in the Arabidopsis root mycobiome.</title>
        <authorList>
            <person name="Mesny F."/>
            <person name="Miyauchi S."/>
            <person name="Thiergart T."/>
            <person name="Pickel B."/>
            <person name="Atanasova L."/>
            <person name="Karlsson M."/>
            <person name="Huettel B."/>
            <person name="Barry K.W."/>
            <person name="Haridas S."/>
            <person name="Chen C."/>
            <person name="Bauer D."/>
            <person name="Andreopoulos W."/>
            <person name="Pangilinan J."/>
            <person name="LaButti K."/>
            <person name="Riley R."/>
            <person name="Lipzen A."/>
            <person name="Clum A."/>
            <person name="Drula E."/>
            <person name="Henrissat B."/>
            <person name="Kohler A."/>
            <person name="Grigoriev I.V."/>
            <person name="Martin F.M."/>
            <person name="Hacquard S."/>
        </authorList>
    </citation>
    <scope>NUCLEOTIDE SEQUENCE</scope>
    <source>
        <strain evidence="1">MPI-CAGE-AT-0021</strain>
    </source>
</reference>
<comment type="caution">
    <text evidence="1">The sequence shown here is derived from an EMBL/GenBank/DDBJ whole genome shotgun (WGS) entry which is preliminary data.</text>
</comment>
<evidence type="ECO:0000313" key="1">
    <source>
        <dbReference type="EMBL" id="KAH7125004.1"/>
    </source>
</evidence>
<keyword evidence="2" id="KW-1185">Reference proteome</keyword>
<gene>
    <name evidence="1" type="ORF">B0J13DRAFT_628291</name>
</gene>
<dbReference type="AlphaFoldDB" id="A0A9P9DS96"/>
<dbReference type="SUPFAM" id="SSF53098">
    <property type="entry name" value="Ribonuclease H-like"/>
    <property type="match status" value="1"/>
</dbReference>